<evidence type="ECO:0000313" key="2">
    <source>
        <dbReference type="Proteomes" id="UP000002217"/>
    </source>
</evidence>
<keyword evidence="2" id="KW-1185">Reference proteome</keyword>
<dbReference type="EMBL" id="CP001720">
    <property type="protein sequence ID" value="ACV61988.1"/>
    <property type="molecule type" value="Genomic_DNA"/>
</dbReference>
<organism evidence="1 2">
    <name type="scientific">Desulfofarcimen acetoxidans (strain ATCC 49208 / DSM 771 / KCTC 5769 / VKM B-1644 / 5575)</name>
    <name type="common">Desulfotomaculum acetoxidans</name>
    <dbReference type="NCBI Taxonomy" id="485916"/>
    <lineage>
        <taxon>Bacteria</taxon>
        <taxon>Bacillati</taxon>
        <taxon>Bacillota</taxon>
        <taxon>Clostridia</taxon>
        <taxon>Eubacteriales</taxon>
        <taxon>Peptococcaceae</taxon>
        <taxon>Desulfofarcimen</taxon>
    </lineage>
</organism>
<accession>C8W4C0</accession>
<evidence type="ECO:0008006" key="3">
    <source>
        <dbReference type="Google" id="ProtNLM"/>
    </source>
</evidence>
<dbReference type="STRING" id="485916.Dtox_1102"/>
<dbReference type="Proteomes" id="UP000002217">
    <property type="component" value="Chromosome"/>
</dbReference>
<protein>
    <recommendedName>
        <fullName evidence="3">CopG domain protein DNA-binding domain protein</fullName>
    </recommendedName>
</protein>
<dbReference type="KEGG" id="dae:Dtox_1102"/>
<dbReference type="AlphaFoldDB" id="C8W4C0"/>
<reference evidence="1 2" key="1">
    <citation type="journal article" date="2009" name="Stand. Genomic Sci.">
        <title>Complete genome sequence of Desulfotomaculum acetoxidans type strain (5575).</title>
        <authorList>
            <person name="Spring S."/>
            <person name="Lapidus A."/>
            <person name="Schroder M."/>
            <person name="Gleim D."/>
            <person name="Sims D."/>
            <person name="Meincke L."/>
            <person name="Glavina Del Rio T."/>
            <person name="Tice H."/>
            <person name="Copeland A."/>
            <person name="Cheng J.F."/>
            <person name="Lucas S."/>
            <person name="Chen F."/>
            <person name="Nolan M."/>
            <person name="Bruce D."/>
            <person name="Goodwin L."/>
            <person name="Pitluck S."/>
            <person name="Ivanova N."/>
            <person name="Mavromatis K."/>
            <person name="Mikhailova N."/>
            <person name="Pati A."/>
            <person name="Chen A."/>
            <person name="Palaniappan K."/>
            <person name="Land M."/>
            <person name="Hauser L."/>
            <person name="Chang Y.J."/>
            <person name="Jeffries C.D."/>
            <person name="Chain P."/>
            <person name="Saunders E."/>
            <person name="Brettin T."/>
            <person name="Detter J.C."/>
            <person name="Goker M."/>
            <person name="Bristow J."/>
            <person name="Eisen J.A."/>
            <person name="Markowitz V."/>
            <person name="Hugenholtz P."/>
            <person name="Kyrpides N.C."/>
            <person name="Klenk H.P."/>
            <person name="Han C."/>
        </authorList>
    </citation>
    <scope>NUCLEOTIDE SEQUENCE [LARGE SCALE GENOMIC DNA]</scope>
    <source>
        <strain evidence="2">ATCC 49208 / DSM 771 / VKM B-1644</strain>
    </source>
</reference>
<gene>
    <name evidence="1" type="ordered locus">Dtox_1102</name>
</gene>
<proteinExistence type="predicted"/>
<dbReference type="HOGENOM" id="CLU_2914900_0_0_9"/>
<name>C8W4C0_DESAS</name>
<sequence length="61" mass="6908">MIPMSEIDVRDKLEINLPPRVTMQVTALTIATGKTFNDIIIEALLQYINKKKNCHNIGIAR</sequence>
<evidence type="ECO:0000313" key="1">
    <source>
        <dbReference type="EMBL" id="ACV61988.1"/>
    </source>
</evidence>